<evidence type="ECO:0000259" key="6">
    <source>
        <dbReference type="PROSITE" id="PS50199"/>
    </source>
</evidence>
<dbReference type="InterPro" id="IPR016563">
    <property type="entry name" value="Npl4"/>
</dbReference>
<dbReference type="InterPro" id="IPR037518">
    <property type="entry name" value="MPN"/>
</dbReference>
<dbReference type="InterPro" id="IPR007716">
    <property type="entry name" value="NPL4_Zn-bd_put"/>
</dbReference>
<evidence type="ECO:0000256" key="4">
    <source>
        <dbReference type="ARBA" id="ARBA00022833"/>
    </source>
</evidence>
<evidence type="ECO:0008006" key="10">
    <source>
        <dbReference type="Google" id="ProtNLM"/>
    </source>
</evidence>
<name>A0A2A2JPV3_9BILA</name>
<comment type="similarity">
    <text evidence="1">Belongs to the NPL4 family.</text>
</comment>
<dbReference type="GO" id="GO:0006511">
    <property type="term" value="P:ubiquitin-dependent protein catabolic process"/>
    <property type="evidence" value="ECO:0007669"/>
    <property type="project" value="InterPro"/>
</dbReference>
<evidence type="ECO:0000256" key="2">
    <source>
        <dbReference type="ARBA" id="ARBA00022723"/>
    </source>
</evidence>
<evidence type="ECO:0000313" key="9">
    <source>
        <dbReference type="Proteomes" id="UP000218231"/>
    </source>
</evidence>
<sequence length="542" mass="61213">MVVEALEKDKIDEVDTILATESGQIERGKDPMKCRHTARQKCSNCLPLDPYDEEYLKSKDIKHMSFHAHVRKLTAGHGRGTTLTKPLENTKYSINLSCANHKPYPKGICTKCKPPVVTLNRQRFRHVDNISIENQELVNSFLDYWRRSGNQRIGILIGKYQAFTEVPLGIKATVAAIYEPPQVCKGDSVQLLDDPNEETVDKLSSWLGLKKVGWIFTDLWPADISKGTVHCTRNASSFLLSAEECITAGWLQNKHPNITQYSNDRKFGSKFVTVVASGDENTHVNFHGYQVENDFFRNLVDIFSFQVSNQCAALVEANILCPTMYHPELAFIRETPVDEHQFITDVNFVEKNEYGVDIQKNGRPLPVEYLLVVLNFILLKIILIFQVDVPAGMPKDPCSTFYQPNHVKFHIENRTDIGETQGGKNLLNFCEEFSINQFLEQATNFHFLLYLLTNEFVKFTDDEIKSLCQAVASQDRGAAMDWASENVNWQQLVALSRAVHDEQGTIADQSFGGGSAKWACKNCTFENTHEGDECSVCGLPGK</sequence>
<dbReference type="Proteomes" id="UP000218231">
    <property type="component" value="Unassembled WGS sequence"/>
</dbReference>
<dbReference type="GO" id="GO:0005634">
    <property type="term" value="C:nucleus"/>
    <property type="evidence" value="ECO:0007669"/>
    <property type="project" value="TreeGrafter"/>
</dbReference>
<dbReference type="PROSITE" id="PS01358">
    <property type="entry name" value="ZF_RANBP2_1"/>
    <property type="match status" value="1"/>
</dbReference>
<dbReference type="PANTHER" id="PTHR12710">
    <property type="entry name" value="NUCLEAR PROTEIN LOCALIZATION 4"/>
    <property type="match status" value="1"/>
</dbReference>
<evidence type="ECO:0000259" key="7">
    <source>
        <dbReference type="PROSITE" id="PS50249"/>
    </source>
</evidence>
<dbReference type="CDD" id="cd08061">
    <property type="entry name" value="MPN_NPL4"/>
    <property type="match status" value="1"/>
</dbReference>
<dbReference type="STRING" id="2018661.A0A2A2JPV3"/>
<dbReference type="GO" id="GO:0043130">
    <property type="term" value="F:ubiquitin binding"/>
    <property type="evidence" value="ECO:0007669"/>
    <property type="project" value="TreeGrafter"/>
</dbReference>
<dbReference type="Pfam" id="PF05020">
    <property type="entry name" value="zf-NPL4"/>
    <property type="match status" value="1"/>
</dbReference>
<dbReference type="PROSITE" id="PS50249">
    <property type="entry name" value="MPN"/>
    <property type="match status" value="1"/>
</dbReference>
<accession>A0A2A2JPV3</accession>
<dbReference type="PANTHER" id="PTHR12710:SF0">
    <property type="entry name" value="NUCLEAR PROTEIN LOCALIZATION PROTEIN 4 HOMOLOG"/>
    <property type="match status" value="1"/>
</dbReference>
<dbReference type="InterPro" id="IPR036443">
    <property type="entry name" value="Znf_RanBP2_sf"/>
</dbReference>
<keyword evidence="9" id="KW-1185">Reference proteome</keyword>
<keyword evidence="3 5" id="KW-0863">Zinc-finger</keyword>
<keyword evidence="2" id="KW-0479">Metal-binding</keyword>
<comment type="caution">
    <text evidence="8">The sequence shown here is derived from an EMBL/GenBank/DDBJ whole genome shotgun (WGS) entry which is preliminary data.</text>
</comment>
<evidence type="ECO:0000256" key="5">
    <source>
        <dbReference type="PROSITE-ProRule" id="PRU00322"/>
    </source>
</evidence>
<evidence type="ECO:0000313" key="8">
    <source>
        <dbReference type="EMBL" id="PAV63690.1"/>
    </source>
</evidence>
<dbReference type="GO" id="GO:0008270">
    <property type="term" value="F:zinc ion binding"/>
    <property type="evidence" value="ECO:0007669"/>
    <property type="project" value="UniProtKB-KW"/>
</dbReference>
<dbReference type="OrthoDB" id="10251089at2759"/>
<dbReference type="InterPro" id="IPR001876">
    <property type="entry name" value="Znf_RanBP2"/>
</dbReference>
<dbReference type="SUPFAM" id="SSF90209">
    <property type="entry name" value="Ran binding protein zinc finger-like"/>
    <property type="match status" value="1"/>
</dbReference>
<protein>
    <recommendedName>
        <fullName evidence="10">MPN domain-containing protein</fullName>
    </recommendedName>
</protein>
<dbReference type="Pfam" id="PF05021">
    <property type="entry name" value="NPL4"/>
    <property type="match status" value="2"/>
</dbReference>
<gene>
    <name evidence="8" type="ORF">WR25_07800</name>
</gene>
<feature type="domain" description="MPN" evidence="7">
    <location>
        <begin position="130"/>
        <end position="267"/>
    </location>
</feature>
<dbReference type="EMBL" id="LIAE01010298">
    <property type="protein sequence ID" value="PAV63690.1"/>
    <property type="molecule type" value="Genomic_DNA"/>
</dbReference>
<dbReference type="PROSITE" id="PS50199">
    <property type="entry name" value="ZF_RANBP2_2"/>
    <property type="match status" value="1"/>
</dbReference>
<dbReference type="AlphaFoldDB" id="A0A2A2JPV3"/>
<dbReference type="PIRSF" id="PIRSF010052">
    <property type="entry name" value="Polyub_prc_Npl4"/>
    <property type="match status" value="1"/>
</dbReference>
<organism evidence="8 9">
    <name type="scientific">Diploscapter pachys</name>
    <dbReference type="NCBI Taxonomy" id="2018661"/>
    <lineage>
        <taxon>Eukaryota</taxon>
        <taxon>Metazoa</taxon>
        <taxon>Ecdysozoa</taxon>
        <taxon>Nematoda</taxon>
        <taxon>Chromadorea</taxon>
        <taxon>Rhabditida</taxon>
        <taxon>Rhabditina</taxon>
        <taxon>Rhabditomorpha</taxon>
        <taxon>Rhabditoidea</taxon>
        <taxon>Rhabditidae</taxon>
        <taxon>Diploscapter</taxon>
    </lineage>
</organism>
<reference evidence="8 9" key="1">
    <citation type="journal article" date="2017" name="Curr. Biol.">
        <title>Genome architecture and evolution of a unichromosomal asexual nematode.</title>
        <authorList>
            <person name="Fradin H."/>
            <person name="Zegar C."/>
            <person name="Gutwein M."/>
            <person name="Lucas J."/>
            <person name="Kovtun M."/>
            <person name="Corcoran D."/>
            <person name="Baugh L.R."/>
            <person name="Kiontke K."/>
            <person name="Gunsalus K."/>
            <person name="Fitch D.H."/>
            <person name="Piano F."/>
        </authorList>
    </citation>
    <scope>NUCLEOTIDE SEQUENCE [LARGE SCALE GENOMIC DNA]</scope>
    <source>
        <strain evidence="8">PF1309</strain>
    </source>
</reference>
<dbReference type="InterPro" id="IPR007717">
    <property type="entry name" value="NPL4_C"/>
</dbReference>
<evidence type="ECO:0000256" key="3">
    <source>
        <dbReference type="ARBA" id="ARBA00022771"/>
    </source>
</evidence>
<evidence type="ECO:0000256" key="1">
    <source>
        <dbReference type="ARBA" id="ARBA00011025"/>
    </source>
</evidence>
<feature type="domain" description="RanBP2-type" evidence="6">
    <location>
        <begin position="514"/>
        <end position="542"/>
    </location>
</feature>
<proteinExistence type="inferred from homology"/>
<keyword evidence="4" id="KW-0862">Zinc</keyword>
<dbReference type="GO" id="GO:0031625">
    <property type="term" value="F:ubiquitin protein ligase binding"/>
    <property type="evidence" value="ECO:0007669"/>
    <property type="project" value="TreeGrafter"/>
</dbReference>